<dbReference type="EMBL" id="WPVZ01000408">
    <property type="protein sequence ID" value="MVL45223.1"/>
    <property type="molecule type" value="Genomic_DNA"/>
</dbReference>
<gene>
    <name evidence="6" type="ORF">BN1321_100001</name>
    <name evidence="8" type="ORF">GO793_01270</name>
    <name evidence="9" type="ORF">GO941_06940</name>
    <name evidence="7" type="ORF">LB359_15745</name>
</gene>
<dbReference type="EMBL" id="JAIUEN010000273">
    <property type="protein sequence ID" value="MCE3363712.1"/>
    <property type="molecule type" value="Genomic_DNA"/>
</dbReference>
<dbReference type="GO" id="GO:0009307">
    <property type="term" value="P:DNA restriction-modification system"/>
    <property type="evidence" value="ECO:0007669"/>
    <property type="project" value="UniProtKB-KW"/>
</dbReference>
<proteinExistence type="inferred from homology"/>
<dbReference type="PANTHER" id="PTHR30408:SF12">
    <property type="entry name" value="TYPE I RESTRICTION ENZYME MJAVIII SPECIFICITY SUBUNIT"/>
    <property type="match status" value="1"/>
</dbReference>
<name>A0A0U1ME04_STAAU</name>
<evidence type="ECO:0000259" key="5">
    <source>
        <dbReference type="Pfam" id="PF01420"/>
    </source>
</evidence>
<dbReference type="AlphaFoldDB" id="A0A0U1ME04"/>
<organism evidence="6 10">
    <name type="scientific">Staphylococcus aureus</name>
    <dbReference type="NCBI Taxonomy" id="1280"/>
    <lineage>
        <taxon>Bacteria</taxon>
        <taxon>Bacillati</taxon>
        <taxon>Bacillota</taxon>
        <taxon>Bacilli</taxon>
        <taxon>Bacillales</taxon>
        <taxon>Staphylococcaceae</taxon>
        <taxon>Staphylococcus</taxon>
    </lineage>
</organism>
<dbReference type="InterPro" id="IPR000055">
    <property type="entry name" value="Restrct_endonuc_typeI_TRD"/>
</dbReference>
<dbReference type="Proteomes" id="UP000039437">
    <property type="component" value="Unassembled WGS sequence"/>
</dbReference>
<dbReference type="RefSeq" id="WP_000072578.1">
    <property type="nucleotide sequence ID" value="NZ_BDVA01000002.1"/>
</dbReference>
<dbReference type="Proteomes" id="UP001200271">
    <property type="component" value="Unassembled WGS sequence"/>
</dbReference>
<dbReference type="GO" id="GO:0003677">
    <property type="term" value="F:DNA binding"/>
    <property type="evidence" value="ECO:0007669"/>
    <property type="project" value="UniProtKB-KW"/>
</dbReference>
<dbReference type="EMBL" id="CVOQ01000002">
    <property type="protein sequence ID" value="CRI07594.1"/>
    <property type="molecule type" value="Genomic_DNA"/>
</dbReference>
<feature type="coiled-coil region" evidence="4">
    <location>
        <begin position="186"/>
        <end position="213"/>
    </location>
</feature>
<dbReference type="EC" id="3.1.21.-" evidence="7"/>
<dbReference type="Gene3D" id="3.90.220.20">
    <property type="entry name" value="DNA methylase specificity domains"/>
    <property type="match status" value="2"/>
</dbReference>
<keyword evidence="3" id="KW-0238">DNA-binding</keyword>
<sequence length="419" mass="48420">MSNTQKKNVPELRFPGFEGEWEEKKVGELLEFKNGLNKGKEYFGSGSSIVNFKDVFNNRSINTNNLTGKVNVNSKELKNYSVEKGDVFFTRTSEVIGEIGYPSVILNDPENTVFSGFVLRGRPKSGIDLINNNFKRYVFFTNSFRKEMITKSSMTTRALTSGTAINKMKVIYPVSAKEQKKIGDFFSKLDRQIELEEQKLELLQQQKKGYMQKIFSQELRFKDENGNDYPNWRTIELKNILENIVDNRGKTPDNAPSEKYPLLEVNALGYYRPAYIKVSKFVSENTYNNWFREHLKENDILFSTVGNTGIVSLMDNYKAVIAQNIVGLRVNNNNLPSFIYYMLSYKGNQKKIKRIQMGAVQPSVKVSQFKFIKYLVPIKDEQEKVAKLLIEIDKLVNKQLIKIELLQQRKKALLKSMFI</sequence>
<dbReference type="Proteomes" id="UP000434412">
    <property type="component" value="Unassembled WGS sequence"/>
</dbReference>
<accession>A0A0U1ME04</accession>
<feature type="domain" description="Type I restriction modification DNA specificity" evidence="5">
    <location>
        <begin position="231"/>
        <end position="404"/>
    </location>
</feature>
<reference evidence="6 10" key="1">
    <citation type="submission" date="2015-04" db="EMBL/GenBank/DDBJ databases">
        <authorList>
            <person name="Syromyatnikov M.Y."/>
            <person name="Popov V.N."/>
        </authorList>
    </citation>
    <scope>NUCLEOTIDE SEQUENCE [LARGE SCALE GENOMIC DNA]</scope>
    <source>
        <strain evidence="6 10">AH1</strain>
    </source>
</reference>
<dbReference type="SUPFAM" id="SSF116734">
    <property type="entry name" value="DNA methylase specificity domain"/>
    <property type="match status" value="2"/>
</dbReference>
<evidence type="ECO:0000256" key="2">
    <source>
        <dbReference type="ARBA" id="ARBA00022747"/>
    </source>
</evidence>
<protein>
    <submittedName>
        <fullName evidence="7">Restriction endonuclease subunit S</fullName>
        <ecNumber evidence="7">3.1.21.-</ecNumber>
    </submittedName>
    <submittedName>
        <fullName evidence="6">Type I restriction modification DNA specificity domain protein</fullName>
    </submittedName>
</protein>
<dbReference type="GO" id="GO:0016787">
    <property type="term" value="F:hydrolase activity"/>
    <property type="evidence" value="ECO:0007669"/>
    <property type="project" value="UniProtKB-KW"/>
</dbReference>
<keyword evidence="2" id="KW-0680">Restriction system</keyword>
<dbReference type="Pfam" id="PF01420">
    <property type="entry name" value="Methylase_S"/>
    <property type="match status" value="2"/>
</dbReference>
<keyword evidence="7" id="KW-0378">Hydrolase</keyword>
<dbReference type="Proteomes" id="UP000433366">
    <property type="component" value="Unassembled WGS sequence"/>
</dbReference>
<dbReference type="InterPro" id="IPR044946">
    <property type="entry name" value="Restrct_endonuc_typeI_TRD_sf"/>
</dbReference>
<reference evidence="11 12" key="2">
    <citation type="submission" date="2019-11" db="EMBL/GenBank/DDBJ databases">
        <title>Implementation of targeted gown and glove precautions to prevent Staphylococcus aureus acquisition in community-based nursing homes.</title>
        <authorList>
            <person name="Stine O.C."/>
        </authorList>
    </citation>
    <scope>NUCLEOTIDE SEQUENCE [LARGE SCALE GENOMIC DNA]</scope>
    <source>
        <strain evidence="9 12">S_2023.LVRQ.AN</strain>
        <strain evidence="8 11">S_4031.LGMP.AI</strain>
    </source>
</reference>
<dbReference type="EMBL" id="WPRH01000093">
    <property type="protein sequence ID" value="MVI54492.1"/>
    <property type="molecule type" value="Genomic_DNA"/>
</dbReference>
<evidence type="ECO:0000313" key="9">
    <source>
        <dbReference type="EMBL" id="MVL45223.1"/>
    </source>
</evidence>
<reference evidence="7" key="3">
    <citation type="journal article" date="2021" name="Front Med (Lausanne)">
        <title>The Prevalence and Determinants of Fusidic Acid Resistance Among Methicillin-Resistant Staphylococcus aureus Clinical Isolates in China.</title>
        <authorList>
            <person name="Zhao H."/>
            <person name="Wang X."/>
            <person name="Wang B."/>
            <person name="Xu Y."/>
            <person name="Rao L."/>
            <person name="Wan B."/>
            <person name="Guo Y."/>
            <person name="Wu X."/>
            <person name="Yu J."/>
            <person name="Chen L."/>
            <person name="Li M."/>
            <person name="Yu F."/>
        </authorList>
    </citation>
    <scope>NUCLEOTIDE SEQUENCE</scope>
    <source>
        <strain evidence="7">NC-4</strain>
    </source>
</reference>
<evidence type="ECO:0000256" key="1">
    <source>
        <dbReference type="ARBA" id="ARBA00010923"/>
    </source>
</evidence>
<evidence type="ECO:0000256" key="3">
    <source>
        <dbReference type="ARBA" id="ARBA00023125"/>
    </source>
</evidence>
<keyword evidence="4" id="KW-0175">Coiled coil</keyword>
<dbReference type="InterPro" id="IPR052021">
    <property type="entry name" value="Type-I_RS_S_subunit"/>
</dbReference>
<dbReference type="SMR" id="A0A0U1ME04"/>
<evidence type="ECO:0000313" key="11">
    <source>
        <dbReference type="Proteomes" id="UP000433366"/>
    </source>
</evidence>
<reference evidence="7" key="4">
    <citation type="submission" date="2023-08" db="EMBL/GenBank/DDBJ databases">
        <authorList>
            <person name="Zhao H."/>
            <person name="Wang X."/>
        </authorList>
    </citation>
    <scope>NUCLEOTIDE SEQUENCE</scope>
    <source>
        <strain evidence="7">NC-4</strain>
    </source>
</reference>
<evidence type="ECO:0000313" key="8">
    <source>
        <dbReference type="EMBL" id="MVI54492.1"/>
    </source>
</evidence>
<keyword evidence="7" id="KW-0540">Nuclease</keyword>
<evidence type="ECO:0000313" key="10">
    <source>
        <dbReference type="Proteomes" id="UP000039437"/>
    </source>
</evidence>
<evidence type="ECO:0000313" key="7">
    <source>
        <dbReference type="EMBL" id="MCE3363712.1"/>
    </source>
</evidence>
<evidence type="ECO:0000313" key="6">
    <source>
        <dbReference type="EMBL" id="CRI07594.1"/>
    </source>
</evidence>
<dbReference type="PANTHER" id="PTHR30408">
    <property type="entry name" value="TYPE-1 RESTRICTION ENZYME ECOKI SPECIFICITY PROTEIN"/>
    <property type="match status" value="1"/>
</dbReference>
<keyword evidence="7" id="KW-0255">Endonuclease</keyword>
<dbReference type="GO" id="GO:0004519">
    <property type="term" value="F:endonuclease activity"/>
    <property type="evidence" value="ECO:0007669"/>
    <property type="project" value="UniProtKB-KW"/>
</dbReference>
<evidence type="ECO:0000256" key="4">
    <source>
        <dbReference type="SAM" id="Coils"/>
    </source>
</evidence>
<comment type="similarity">
    <text evidence="1">Belongs to the type-I restriction system S methylase family.</text>
</comment>
<evidence type="ECO:0000313" key="12">
    <source>
        <dbReference type="Proteomes" id="UP000434412"/>
    </source>
</evidence>
<feature type="domain" description="Type I restriction modification DNA specificity" evidence="5">
    <location>
        <begin position="20"/>
        <end position="204"/>
    </location>
</feature>